<keyword evidence="3" id="KW-1185">Reference proteome</keyword>
<feature type="non-terminal residue" evidence="2">
    <location>
        <position position="80"/>
    </location>
</feature>
<sequence length="80" mass="9480">KYNIETTHGGEILSTSLSCSRVFLMKRLRLEYFYTKRIHLSLNQFTFCPISLFRLLMHFYNSLLFLKSLCSIVSIFFSTI</sequence>
<gene>
    <name evidence="2" type="ORF">L9F63_011275</name>
</gene>
<name>A0AAD8AF71_DIPPU</name>
<feature type="transmembrane region" description="Helical" evidence="1">
    <location>
        <begin position="59"/>
        <end position="77"/>
    </location>
</feature>
<keyword evidence="1" id="KW-0472">Membrane</keyword>
<dbReference type="EMBL" id="JASPKZ010001581">
    <property type="protein sequence ID" value="KAJ9597874.1"/>
    <property type="molecule type" value="Genomic_DNA"/>
</dbReference>
<evidence type="ECO:0000256" key="1">
    <source>
        <dbReference type="SAM" id="Phobius"/>
    </source>
</evidence>
<keyword evidence="1" id="KW-1133">Transmembrane helix</keyword>
<keyword evidence="1" id="KW-0812">Transmembrane</keyword>
<organism evidence="2 3">
    <name type="scientific">Diploptera punctata</name>
    <name type="common">Pacific beetle cockroach</name>
    <dbReference type="NCBI Taxonomy" id="6984"/>
    <lineage>
        <taxon>Eukaryota</taxon>
        <taxon>Metazoa</taxon>
        <taxon>Ecdysozoa</taxon>
        <taxon>Arthropoda</taxon>
        <taxon>Hexapoda</taxon>
        <taxon>Insecta</taxon>
        <taxon>Pterygota</taxon>
        <taxon>Neoptera</taxon>
        <taxon>Polyneoptera</taxon>
        <taxon>Dictyoptera</taxon>
        <taxon>Blattodea</taxon>
        <taxon>Blaberoidea</taxon>
        <taxon>Blaberidae</taxon>
        <taxon>Diplopterinae</taxon>
        <taxon>Diploptera</taxon>
    </lineage>
</organism>
<accession>A0AAD8AF71</accession>
<evidence type="ECO:0000313" key="2">
    <source>
        <dbReference type="EMBL" id="KAJ9597874.1"/>
    </source>
</evidence>
<comment type="caution">
    <text evidence="2">The sequence shown here is derived from an EMBL/GenBank/DDBJ whole genome shotgun (WGS) entry which is preliminary data.</text>
</comment>
<protein>
    <submittedName>
        <fullName evidence="2">Uncharacterized protein</fullName>
    </submittedName>
</protein>
<proteinExistence type="predicted"/>
<dbReference type="AlphaFoldDB" id="A0AAD8AF71"/>
<evidence type="ECO:0000313" key="3">
    <source>
        <dbReference type="Proteomes" id="UP001233999"/>
    </source>
</evidence>
<reference evidence="2" key="2">
    <citation type="submission" date="2023-05" db="EMBL/GenBank/DDBJ databases">
        <authorList>
            <person name="Fouks B."/>
        </authorList>
    </citation>
    <scope>NUCLEOTIDE SEQUENCE</scope>
    <source>
        <strain evidence="2">Stay&amp;Tobe</strain>
        <tissue evidence="2">Testes</tissue>
    </source>
</reference>
<dbReference type="Proteomes" id="UP001233999">
    <property type="component" value="Unassembled WGS sequence"/>
</dbReference>
<feature type="non-terminal residue" evidence="2">
    <location>
        <position position="1"/>
    </location>
</feature>
<reference evidence="2" key="1">
    <citation type="journal article" date="2023" name="IScience">
        <title>Live-bearing cockroach genome reveals convergent evolutionary mechanisms linked to viviparity in insects and beyond.</title>
        <authorList>
            <person name="Fouks B."/>
            <person name="Harrison M.C."/>
            <person name="Mikhailova A.A."/>
            <person name="Marchal E."/>
            <person name="English S."/>
            <person name="Carruthers M."/>
            <person name="Jennings E.C."/>
            <person name="Chiamaka E.L."/>
            <person name="Frigard R.A."/>
            <person name="Pippel M."/>
            <person name="Attardo G.M."/>
            <person name="Benoit J.B."/>
            <person name="Bornberg-Bauer E."/>
            <person name="Tobe S.S."/>
        </authorList>
    </citation>
    <scope>NUCLEOTIDE SEQUENCE</scope>
    <source>
        <strain evidence="2">Stay&amp;Tobe</strain>
    </source>
</reference>